<name>A0ABY9US17_9ACTN</name>
<dbReference type="RefSeq" id="WP_311034702.1">
    <property type="nucleotide sequence ID" value="NZ_CP117522.1"/>
</dbReference>
<gene>
    <name evidence="1" type="ORF">PS467_08295</name>
</gene>
<reference evidence="1 2" key="1">
    <citation type="submission" date="2023-02" db="EMBL/GenBank/DDBJ databases">
        <title>Streptomyces sp. SCA4-21 with antifungal activity against Fusarium oxysporum f. sp. cubense, Streptomyces sp. SCA2-17 with antifungal activity against Fusarium oxysporum f. sp. cubense.</title>
        <authorList>
            <person name="Qi D."/>
        </authorList>
    </citation>
    <scope>NUCLEOTIDE SEQUENCE [LARGE SCALE GENOMIC DNA]</scope>
    <source>
        <strain evidence="1 2">SCA4-21</strain>
    </source>
</reference>
<evidence type="ECO:0008006" key="3">
    <source>
        <dbReference type="Google" id="ProtNLM"/>
    </source>
</evidence>
<proteinExistence type="predicted"/>
<sequence length="93" mass="10113">MAAACVQAADVRHLLIGELEAGIDAQAGPPRTRLRNKMLAAAALQAGTSRRLTRLGKGKPSKAPYSPAVALLLERLVRARRRRGYLTWLRRAA</sequence>
<evidence type="ECO:0000313" key="1">
    <source>
        <dbReference type="EMBL" id="WNE95352.1"/>
    </source>
</evidence>
<dbReference type="EMBL" id="CP117522">
    <property type="protein sequence ID" value="WNE95352.1"/>
    <property type="molecule type" value="Genomic_DNA"/>
</dbReference>
<accession>A0ABY9US17</accession>
<dbReference type="Proteomes" id="UP001305606">
    <property type="component" value="Chromosome"/>
</dbReference>
<evidence type="ECO:0000313" key="2">
    <source>
        <dbReference type="Proteomes" id="UP001305606"/>
    </source>
</evidence>
<protein>
    <recommendedName>
        <fullName evidence="3">Transposase</fullName>
    </recommendedName>
</protein>
<organism evidence="1 2">
    <name type="scientific">Streptomyces luomodiensis</name>
    <dbReference type="NCBI Taxonomy" id="3026192"/>
    <lineage>
        <taxon>Bacteria</taxon>
        <taxon>Bacillati</taxon>
        <taxon>Actinomycetota</taxon>
        <taxon>Actinomycetes</taxon>
        <taxon>Kitasatosporales</taxon>
        <taxon>Streptomycetaceae</taxon>
        <taxon>Streptomyces</taxon>
    </lineage>
</organism>
<keyword evidence="2" id="KW-1185">Reference proteome</keyword>